<accession>A0A0R0IHX0</accession>
<organism evidence="2">
    <name type="scientific">Glycine max</name>
    <name type="common">Soybean</name>
    <name type="synonym">Glycine hispida</name>
    <dbReference type="NCBI Taxonomy" id="3847"/>
    <lineage>
        <taxon>Eukaryota</taxon>
        <taxon>Viridiplantae</taxon>
        <taxon>Streptophyta</taxon>
        <taxon>Embryophyta</taxon>
        <taxon>Tracheophyta</taxon>
        <taxon>Spermatophyta</taxon>
        <taxon>Magnoliopsida</taxon>
        <taxon>eudicotyledons</taxon>
        <taxon>Gunneridae</taxon>
        <taxon>Pentapetalae</taxon>
        <taxon>rosids</taxon>
        <taxon>fabids</taxon>
        <taxon>Fabales</taxon>
        <taxon>Fabaceae</taxon>
        <taxon>Papilionoideae</taxon>
        <taxon>50 kb inversion clade</taxon>
        <taxon>NPAAA clade</taxon>
        <taxon>indigoferoid/millettioid clade</taxon>
        <taxon>Phaseoleae</taxon>
        <taxon>Glycine</taxon>
        <taxon>Glycine subgen. Soja</taxon>
    </lineage>
</organism>
<keyword evidence="4" id="KW-1185">Reference proteome</keyword>
<evidence type="ECO:0000313" key="3">
    <source>
        <dbReference type="EnsemblPlants" id="KRH42022"/>
    </source>
</evidence>
<gene>
    <name evidence="2" type="ORF">GLYMA_08G064000</name>
</gene>
<keyword evidence="1" id="KW-0812">Transmembrane</keyword>
<reference evidence="2" key="3">
    <citation type="submission" date="2018-07" db="EMBL/GenBank/DDBJ databases">
        <title>WGS assembly of Glycine max.</title>
        <authorList>
            <person name="Schmutz J."/>
            <person name="Cannon S."/>
            <person name="Schlueter J."/>
            <person name="Ma J."/>
            <person name="Mitros T."/>
            <person name="Nelson W."/>
            <person name="Hyten D."/>
            <person name="Song Q."/>
            <person name="Thelen J."/>
            <person name="Cheng J."/>
            <person name="Xu D."/>
            <person name="Hellsten U."/>
            <person name="May G."/>
            <person name="Yu Y."/>
            <person name="Sakurai T."/>
            <person name="Umezawa T."/>
            <person name="Bhattacharyya M."/>
            <person name="Sandhu D."/>
            <person name="Valliyodan B."/>
            <person name="Lindquist E."/>
            <person name="Peto M."/>
            <person name="Grant D."/>
            <person name="Shu S."/>
            <person name="Goodstein D."/>
            <person name="Barry K."/>
            <person name="Futrell-Griggs M."/>
            <person name="Abernathy B."/>
            <person name="Du J."/>
            <person name="Tian Z."/>
            <person name="Zhu L."/>
            <person name="Gill N."/>
            <person name="Joshi T."/>
            <person name="Libault M."/>
            <person name="Sethuraman A."/>
            <person name="Zhang X."/>
            <person name="Shinozaki K."/>
            <person name="Nguyen H."/>
            <person name="Wing R."/>
            <person name="Cregan P."/>
            <person name="Specht J."/>
            <person name="Grimwood J."/>
            <person name="Rokhsar D."/>
            <person name="Stacey G."/>
            <person name="Shoemaker R."/>
            <person name="Jackson S."/>
        </authorList>
    </citation>
    <scope>NUCLEOTIDE SEQUENCE</scope>
    <source>
        <tissue evidence="2">Callus</tissue>
    </source>
</reference>
<keyword evidence="1" id="KW-1133">Transmembrane helix</keyword>
<evidence type="ECO:0000313" key="2">
    <source>
        <dbReference type="EMBL" id="KRH42022.1"/>
    </source>
</evidence>
<dbReference type="AlphaFoldDB" id="A0A0R0IHX0"/>
<evidence type="ECO:0000256" key="1">
    <source>
        <dbReference type="SAM" id="Phobius"/>
    </source>
</evidence>
<dbReference type="Gramene" id="KRH42022">
    <property type="protein sequence ID" value="KRH42022"/>
    <property type="gene ID" value="GLYMA_08G064000"/>
</dbReference>
<dbReference type="Proteomes" id="UP000008827">
    <property type="component" value="Chromosome 8"/>
</dbReference>
<reference evidence="2 3" key="1">
    <citation type="journal article" date="2010" name="Nature">
        <title>Genome sequence of the palaeopolyploid soybean.</title>
        <authorList>
            <person name="Schmutz J."/>
            <person name="Cannon S.B."/>
            <person name="Schlueter J."/>
            <person name="Ma J."/>
            <person name="Mitros T."/>
            <person name="Nelson W."/>
            <person name="Hyten D.L."/>
            <person name="Song Q."/>
            <person name="Thelen J.J."/>
            <person name="Cheng J."/>
            <person name="Xu D."/>
            <person name="Hellsten U."/>
            <person name="May G.D."/>
            <person name="Yu Y."/>
            <person name="Sakurai T."/>
            <person name="Umezawa T."/>
            <person name="Bhattacharyya M.K."/>
            <person name="Sandhu D."/>
            <person name="Valliyodan B."/>
            <person name="Lindquist E."/>
            <person name="Peto M."/>
            <person name="Grant D."/>
            <person name="Shu S."/>
            <person name="Goodstein D."/>
            <person name="Barry K."/>
            <person name="Futrell-Griggs M."/>
            <person name="Abernathy B."/>
            <person name="Du J."/>
            <person name="Tian Z."/>
            <person name="Zhu L."/>
            <person name="Gill N."/>
            <person name="Joshi T."/>
            <person name="Libault M."/>
            <person name="Sethuraman A."/>
            <person name="Zhang X.-C."/>
            <person name="Shinozaki K."/>
            <person name="Nguyen H.T."/>
            <person name="Wing R.A."/>
            <person name="Cregan P."/>
            <person name="Specht J."/>
            <person name="Grimwood J."/>
            <person name="Rokhsar D."/>
            <person name="Stacey G."/>
            <person name="Shoemaker R.C."/>
            <person name="Jackson S.A."/>
        </authorList>
    </citation>
    <scope>NUCLEOTIDE SEQUENCE [LARGE SCALE GENOMIC DNA]</scope>
    <source>
        <strain evidence="3">cv. Williams 82</strain>
        <tissue evidence="2">Callus</tissue>
    </source>
</reference>
<feature type="transmembrane region" description="Helical" evidence="1">
    <location>
        <begin position="6"/>
        <end position="28"/>
    </location>
</feature>
<evidence type="ECO:0000313" key="4">
    <source>
        <dbReference type="Proteomes" id="UP000008827"/>
    </source>
</evidence>
<dbReference type="EMBL" id="CM000841">
    <property type="protein sequence ID" value="KRH42022.1"/>
    <property type="molecule type" value="Genomic_DNA"/>
</dbReference>
<dbReference type="EnsemblPlants" id="KRH42022">
    <property type="protein sequence ID" value="KRH42022"/>
    <property type="gene ID" value="GLYMA_08G064000"/>
</dbReference>
<dbReference type="InParanoid" id="A0A0R0IHX0"/>
<proteinExistence type="predicted"/>
<name>A0A0R0IHX0_SOYBN</name>
<reference evidence="3" key="2">
    <citation type="submission" date="2018-02" db="UniProtKB">
        <authorList>
            <consortium name="EnsemblPlants"/>
        </authorList>
    </citation>
    <scope>IDENTIFICATION</scope>
    <source>
        <strain evidence="3">Williams 82</strain>
    </source>
</reference>
<protein>
    <submittedName>
        <fullName evidence="2 3">Uncharacterized protein</fullName>
    </submittedName>
</protein>
<sequence length="66" mass="7606">MCYLGLSHLFVGTYALYFCGPINLGIFYMHTSSRLKFIVDSSKKLVLNLTFILHHAHAHSFYCHNL</sequence>
<keyword evidence="1" id="KW-0472">Membrane</keyword>